<dbReference type="InterPro" id="IPR011330">
    <property type="entry name" value="Glyco_hydro/deAcase_b/a-brl"/>
</dbReference>
<dbReference type="AlphaFoldDB" id="A0A0S4QWS8"/>
<evidence type="ECO:0000313" key="6">
    <source>
        <dbReference type="Proteomes" id="UP000198802"/>
    </source>
</evidence>
<evidence type="ECO:0000259" key="4">
    <source>
        <dbReference type="PROSITE" id="PS51677"/>
    </source>
</evidence>
<feature type="region of interest" description="Disordered" evidence="3">
    <location>
        <begin position="1"/>
        <end position="31"/>
    </location>
</feature>
<dbReference type="PANTHER" id="PTHR34216">
    <property type="match status" value="1"/>
</dbReference>
<dbReference type="GO" id="GO:0005975">
    <property type="term" value="P:carbohydrate metabolic process"/>
    <property type="evidence" value="ECO:0007669"/>
    <property type="project" value="InterPro"/>
</dbReference>
<dbReference type="RefSeq" id="WP_054570634.1">
    <property type="nucleotide sequence ID" value="NZ_FAOZ01000034.1"/>
</dbReference>
<keyword evidence="6" id="KW-1185">Reference proteome</keyword>
<dbReference type="InterPro" id="IPR051398">
    <property type="entry name" value="Polysacch_Deacetylase"/>
</dbReference>
<dbReference type="CDD" id="cd10918">
    <property type="entry name" value="CE4_NodB_like_5s_6s"/>
    <property type="match status" value="1"/>
</dbReference>
<evidence type="ECO:0000256" key="2">
    <source>
        <dbReference type="ARBA" id="ARBA00022729"/>
    </source>
</evidence>
<feature type="compositionally biased region" description="Polar residues" evidence="3">
    <location>
        <begin position="18"/>
        <end position="31"/>
    </location>
</feature>
<dbReference type="Pfam" id="PF01522">
    <property type="entry name" value="Polysacc_deac_1"/>
    <property type="match status" value="1"/>
</dbReference>
<feature type="domain" description="NodB homology" evidence="4">
    <location>
        <begin position="89"/>
        <end position="291"/>
    </location>
</feature>
<sequence>MTGMSTAATASPGGTWPPGTSQDGSSPETGSSRVALPVLMYHSIGDSSATAFRRWEVPAGALAEQLGSLAEHGYTVTSLSDALANPRERQVAITFDNGFEDFVTRALPVLAEFGARATLYVPTAYVGQRARWLEPYAGRELALLDWPALAALVDRGIEIGAHGHRHVELDVVPPAIARYDVTASMRTISEETGQRPESFSYPFGYHSPGVRQIVENAGFASACEVGYRIHRRSRSRFQVSRLIVGRSVGAGDILRLVTEGHRDAALAARRRFRAGWRAYRSIRWRLGVETA</sequence>
<dbReference type="Gene3D" id="3.20.20.370">
    <property type="entry name" value="Glycoside hydrolase/deacetylase"/>
    <property type="match status" value="1"/>
</dbReference>
<dbReference type="PANTHER" id="PTHR34216:SF3">
    <property type="entry name" value="POLY-BETA-1,6-N-ACETYL-D-GLUCOSAMINE N-DEACETYLASE"/>
    <property type="match status" value="1"/>
</dbReference>
<dbReference type="InterPro" id="IPR002509">
    <property type="entry name" value="NODB_dom"/>
</dbReference>
<dbReference type="EMBL" id="FAOZ01000034">
    <property type="protein sequence ID" value="CUU60037.1"/>
    <property type="molecule type" value="Genomic_DNA"/>
</dbReference>
<dbReference type="Proteomes" id="UP000198802">
    <property type="component" value="Unassembled WGS sequence"/>
</dbReference>
<dbReference type="GO" id="GO:0005576">
    <property type="term" value="C:extracellular region"/>
    <property type="evidence" value="ECO:0007669"/>
    <property type="project" value="UniProtKB-SubCell"/>
</dbReference>
<comment type="subcellular location">
    <subcellularLocation>
        <location evidence="1">Secreted</location>
    </subcellularLocation>
</comment>
<dbReference type="PROSITE" id="PS51677">
    <property type="entry name" value="NODB"/>
    <property type="match status" value="1"/>
</dbReference>
<name>A0A0S4QWS8_9ACTN</name>
<protein>
    <submittedName>
        <fullName evidence="5">Polysaccharide deacetylase</fullName>
    </submittedName>
</protein>
<dbReference type="SUPFAM" id="SSF88713">
    <property type="entry name" value="Glycoside hydrolase/deacetylase"/>
    <property type="match status" value="1"/>
</dbReference>
<evidence type="ECO:0000313" key="5">
    <source>
        <dbReference type="EMBL" id="CUU60037.1"/>
    </source>
</evidence>
<evidence type="ECO:0000256" key="3">
    <source>
        <dbReference type="SAM" id="MobiDB-lite"/>
    </source>
</evidence>
<proteinExistence type="predicted"/>
<keyword evidence="2" id="KW-0732">Signal</keyword>
<reference evidence="6" key="1">
    <citation type="submission" date="2015-11" db="EMBL/GenBank/DDBJ databases">
        <authorList>
            <person name="Varghese N."/>
        </authorList>
    </citation>
    <scope>NUCLEOTIDE SEQUENCE [LARGE SCALE GENOMIC DNA]</scope>
    <source>
        <strain evidence="6">DSM 45899</strain>
    </source>
</reference>
<dbReference type="GO" id="GO:0016810">
    <property type="term" value="F:hydrolase activity, acting on carbon-nitrogen (but not peptide) bonds"/>
    <property type="evidence" value="ECO:0007669"/>
    <property type="project" value="InterPro"/>
</dbReference>
<evidence type="ECO:0000256" key="1">
    <source>
        <dbReference type="ARBA" id="ARBA00004613"/>
    </source>
</evidence>
<gene>
    <name evidence="5" type="ORF">Ga0074812_13467</name>
</gene>
<accession>A0A0S4QWS8</accession>
<organism evidence="5 6">
    <name type="scientific">Parafrankia irregularis</name>
    <dbReference type="NCBI Taxonomy" id="795642"/>
    <lineage>
        <taxon>Bacteria</taxon>
        <taxon>Bacillati</taxon>
        <taxon>Actinomycetota</taxon>
        <taxon>Actinomycetes</taxon>
        <taxon>Frankiales</taxon>
        <taxon>Frankiaceae</taxon>
        <taxon>Parafrankia</taxon>
    </lineage>
</organism>